<evidence type="ECO:0000313" key="7">
    <source>
        <dbReference type="EMBL" id="KDQ21865.1"/>
    </source>
</evidence>
<dbReference type="AlphaFoldDB" id="A0A067N4J6"/>
<dbReference type="FunCoup" id="A0A067N4J6">
    <property type="interactions" value="389"/>
</dbReference>
<dbReference type="GO" id="GO:0008270">
    <property type="term" value="F:zinc ion binding"/>
    <property type="evidence" value="ECO:0007669"/>
    <property type="project" value="UniProtKB-KW"/>
</dbReference>
<evidence type="ECO:0000256" key="5">
    <source>
        <dbReference type="SAM" id="MobiDB-lite"/>
    </source>
</evidence>
<dbReference type="EMBL" id="KL198016">
    <property type="protein sequence ID" value="KDQ21865.1"/>
    <property type="molecule type" value="Genomic_DNA"/>
</dbReference>
<reference evidence="8" key="1">
    <citation type="journal article" date="2014" name="Proc. Natl. Acad. Sci. U.S.A.">
        <title>Extensive sampling of basidiomycete genomes demonstrates inadequacy of the white-rot/brown-rot paradigm for wood decay fungi.</title>
        <authorList>
            <person name="Riley R."/>
            <person name="Salamov A.A."/>
            <person name="Brown D.W."/>
            <person name="Nagy L.G."/>
            <person name="Floudas D."/>
            <person name="Held B.W."/>
            <person name="Levasseur A."/>
            <person name="Lombard V."/>
            <person name="Morin E."/>
            <person name="Otillar R."/>
            <person name="Lindquist E.A."/>
            <person name="Sun H."/>
            <person name="LaButti K.M."/>
            <person name="Schmutz J."/>
            <person name="Jabbour D."/>
            <person name="Luo H."/>
            <person name="Baker S.E."/>
            <person name="Pisabarro A.G."/>
            <person name="Walton J.D."/>
            <person name="Blanchette R.A."/>
            <person name="Henrissat B."/>
            <person name="Martin F."/>
            <person name="Cullen D."/>
            <person name="Hibbett D.S."/>
            <person name="Grigoriev I.V."/>
        </authorList>
    </citation>
    <scope>NUCLEOTIDE SEQUENCE [LARGE SCALE GENOMIC DNA]</scope>
    <source>
        <strain evidence="8">FD-172 SS1</strain>
    </source>
</reference>
<feature type="compositionally biased region" description="Basic and acidic residues" evidence="5">
    <location>
        <begin position="176"/>
        <end position="199"/>
    </location>
</feature>
<dbReference type="InterPro" id="IPR013087">
    <property type="entry name" value="Znf_C2H2_type"/>
</dbReference>
<gene>
    <name evidence="7" type="ORF">BOTBODRAFT_169052</name>
</gene>
<accession>A0A067N4J6</accession>
<evidence type="ECO:0000256" key="1">
    <source>
        <dbReference type="ARBA" id="ARBA00022723"/>
    </source>
</evidence>
<dbReference type="PANTHER" id="PTHR45986">
    <property type="entry name" value="ZINC FINGER MATRIN-TYPE PROTEIN 2"/>
    <property type="match status" value="1"/>
</dbReference>
<keyword evidence="1" id="KW-0479">Metal-binding</keyword>
<feature type="region of interest" description="Disordered" evidence="5">
    <location>
        <begin position="1"/>
        <end position="60"/>
    </location>
</feature>
<sequence length="224" mass="25728">MSEKVGAYGTNQSSASKFRRTWDKEEYAQKAREKDREEKERMQENEELTRKGKKPRRFREELPKATELMQQREAPLELDKNLNKTIIVQNPGGRGAGQPGFYCEICNRTSKDSVGYLDHINGRTHLRRLGQTTRIARSTIEQVRARIALLREKTKEAASAKAFDFDKRMQEIRAQEDAARAERKEKKKALKEAKRKEEAGIVDAPDDDMSAMMGFGTFGTSKKK</sequence>
<feature type="region of interest" description="Disordered" evidence="5">
    <location>
        <begin position="176"/>
        <end position="206"/>
    </location>
</feature>
<dbReference type="Pfam" id="PF12874">
    <property type="entry name" value="zf-met"/>
    <property type="match status" value="1"/>
</dbReference>
<dbReference type="GO" id="GO:0003676">
    <property type="term" value="F:nucleic acid binding"/>
    <property type="evidence" value="ECO:0007669"/>
    <property type="project" value="InterPro"/>
</dbReference>
<dbReference type="InterPro" id="IPR036236">
    <property type="entry name" value="Znf_C2H2_sf"/>
</dbReference>
<dbReference type="Proteomes" id="UP000027195">
    <property type="component" value="Unassembled WGS sequence"/>
</dbReference>
<protein>
    <recommendedName>
        <fullName evidence="6">U1-type domain-containing protein</fullName>
    </recommendedName>
</protein>
<keyword evidence="2" id="KW-0863">Zinc-finger</keyword>
<feature type="compositionally biased region" description="Basic and acidic residues" evidence="5">
    <location>
        <begin position="20"/>
        <end position="50"/>
    </location>
</feature>
<evidence type="ECO:0000313" key="8">
    <source>
        <dbReference type="Proteomes" id="UP000027195"/>
    </source>
</evidence>
<dbReference type="PANTHER" id="PTHR45986:SF1">
    <property type="entry name" value="ZINC FINGER MATRIN-TYPE PROTEIN 2"/>
    <property type="match status" value="1"/>
</dbReference>
<dbReference type="OrthoDB" id="30343at2759"/>
<organism evidence="7 8">
    <name type="scientific">Botryobasidium botryosum (strain FD-172 SS1)</name>
    <dbReference type="NCBI Taxonomy" id="930990"/>
    <lineage>
        <taxon>Eukaryota</taxon>
        <taxon>Fungi</taxon>
        <taxon>Dikarya</taxon>
        <taxon>Basidiomycota</taxon>
        <taxon>Agaricomycotina</taxon>
        <taxon>Agaricomycetes</taxon>
        <taxon>Cantharellales</taxon>
        <taxon>Botryobasidiaceae</taxon>
        <taxon>Botryobasidium</taxon>
    </lineage>
</organism>
<evidence type="ECO:0000259" key="6">
    <source>
        <dbReference type="SMART" id="SM00451"/>
    </source>
</evidence>
<evidence type="ECO:0000256" key="3">
    <source>
        <dbReference type="ARBA" id="ARBA00022833"/>
    </source>
</evidence>
<dbReference type="STRING" id="930990.A0A067N4J6"/>
<dbReference type="InParanoid" id="A0A067N4J6"/>
<dbReference type="SMART" id="SM00451">
    <property type="entry name" value="ZnF_U1"/>
    <property type="match status" value="1"/>
</dbReference>
<keyword evidence="3" id="KW-0862">Zinc</keyword>
<dbReference type="GO" id="GO:0000398">
    <property type="term" value="P:mRNA splicing, via spliceosome"/>
    <property type="evidence" value="ECO:0007669"/>
    <property type="project" value="InterPro"/>
</dbReference>
<dbReference type="GO" id="GO:0005681">
    <property type="term" value="C:spliceosomal complex"/>
    <property type="evidence" value="ECO:0007669"/>
    <property type="project" value="InterPro"/>
</dbReference>
<keyword evidence="8" id="KW-1185">Reference proteome</keyword>
<keyword evidence="4" id="KW-0539">Nucleus</keyword>
<evidence type="ECO:0000256" key="4">
    <source>
        <dbReference type="ARBA" id="ARBA00023242"/>
    </source>
</evidence>
<dbReference type="InterPro" id="IPR003604">
    <property type="entry name" value="Matrin/U1-like-C_Znf_C2H2"/>
</dbReference>
<dbReference type="SUPFAM" id="SSF57667">
    <property type="entry name" value="beta-beta-alpha zinc fingers"/>
    <property type="match status" value="1"/>
</dbReference>
<feature type="domain" description="U1-type" evidence="6">
    <location>
        <begin position="98"/>
        <end position="132"/>
    </location>
</feature>
<name>A0A067N4J6_BOTB1</name>
<evidence type="ECO:0000256" key="2">
    <source>
        <dbReference type="ARBA" id="ARBA00022771"/>
    </source>
</evidence>
<proteinExistence type="predicted"/>
<dbReference type="GO" id="GO:0046540">
    <property type="term" value="C:U4/U6 x U5 tri-snRNP complex"/>
    <property type="evidence" value="ECO:0007669"/>
    <property type="project" value="TreeGrafter"/>
</dbReference>
<dbReference type="HOGENOM" id="CLU_067237_2_1_1"/>
<dbReference type="InterPro" id="IPR040107">
    <property type="entry name" value="Snu23"/>
</dbReference>